<feature type="transmembrane region" description="Helical" evidence="6">
    <location>
        <begin position="21"/>
        <end position="40"/>
    </location>
</feature>
<dbReference type="GO" id="GO:0016020">
    <property type="term" value="C:membrane"/>
    <property type="evidence" value="ECO:0007669"/>
    <property type="project" value="UniProtKB-SubCell"/>
</dbReference>
<evidence type="ECO:0000256" key="4">
    <source>
        <dbReference type="ARBA" id="ARBA00022989"/>
    </source>
</evidence>
<name>A0A1I8A0N8_9BILA</name>
<dbReference type="PANTHER" id="PTHR31102">
    <property type="match status" value="1"/>
</dbReference>
<feature type="transmembrane region" description="Helical" evidence="6">
    <location>
        <begin position="297"/>
        <end position="316"/>
    </location>
</feature>
<feature type="transmembrane region" description="Helical" evidence="6">
    <location>
        <begin position="131"/>
        <end position="150"/>
    </location>
</feature>
<evidence type="ECO:0000256" key="5">
    <source>
        <dbReference type="ARBA" id="ARBA00023136"/>
    </source>
</evidence>
<feature type="transmembrane region" description="Helical" evidence="6">
    <location>
        <begin position="353"/>
        <end position="377"/>
    </location>
</feature>
<organism evidence="8 9">
    <name type="scientific">Steinernema glaseri</name>
    <dbReference type="NCBI Taxonomy" id="37863"/>
    <lineage>
        <taxon>Eukaryota</taxon>
        <taxon>Metazoa</taxon>
        <taxon>Ecdysozoa</taxon>
        <taxon>Nematoda</taxon>
        <taxon>Chromadorea</taxon>
        <taxon>Rhabditida</taxon>
        <taxon>Tylenchina</taxon>
        <taxon>Panagrolaimomorpha</taxon>
        <taxon>Strongyloidoidea</taxon>
        <taxon>Steinernematidae</taxon>
        <taxon>Steinernema</taxon>
    </lineage>
</organism>
<dbReference type="Gene3D" id="1.20.1530.20">
    <property type="match status" value="1"/>
</dbReference>
<feature type="transmembrane region" description="Helical" evidence="6">
    <location>
        <begin position="106"/>
        <end position="125"/>
    </location>
</feature>
<keyword evidence="3 6" id="KW-0812">Transmembrane</keyword>
<feature type="transmembrane region" description="Helical" evidence="6">
    <location>
        <begin position="471"/>
        <end position="495"/>
    </location>
</feature>
<keyword evidence="5 6" id="KW-0472">Membrane</keyword>
<evidence type="ECO:0000256" key="1">
    <source>
        <dbReference type="ARBA" id="ARBA00004141"/>
    </source>
</evidence>
<evidence type="ECO:0000256" key="6">
    <source>
        <dbReference type="SAM" id="Phobius"/>
    </source>
</evidence>
<dbReference type="WBParaSite" id="L893_g31797.t3">
    <property type="protein sequence ID" value="L893_g31797.t3"/>
    <property type="gene ID" value="L893_g31797"/>
</dbReference>
<feature type="transmembrane region" description="Helical" evidence="6">
    <location>
        <begin position="383"/>
        <end position="406"/>
    </location>
</feature>
<dbReference type="GO" id="GO:0015297">
    <property type="term" value="F:antiporter activity"/>
    <property type="evidence" value="ECO:0007669"/>
    <property type="project" value="InterPro"/>
</dbReference>
<accession>A0A1I8A0N8</accession>
<evidence type="ECO:0000313" key="8">
    <source>
        <dbReference type="Proteomes" id="UP000095287"/>
    </source>
</evidence>
<comment type="similarity">
    <text evidence="2">Belongs to the monovalent cation:proton antiporter 1 (CPA1) transporter (TC 2.A.36) family.</text>
</comment>
<feature type="transmembrane region" description="Helical" evidence="6">
    <location>
        <begin position="267"/>
        <end position="285"/>
    </location>
</feature>
<evidence type="ECO:0000259" key="7">
    <source>
        <dbReference type="Pfam" id="PF00999"/>
    </source>
</evidence>
<reference evidence="9" key="1">
    <citation type="submission" date="2016-11" db="UniProtKB">
        <authorList>
            <consortium name="WormBaseParasite"/>
        </authorList>
    </citation>
    <scope>IDENTIFICATION</scope>
</reference>
<proteinExistence type="inferred from homology"/>
<feature type="transmembrane region" description="Helical" evidence="6">
    <location>
        <begin position="322"/>
        <end position="341"/>
    </location>
</feature>
<dbReference type="Proteomes" id="UP000095287">
    <property type="component" value="Unplaced"/>
</dbReference>
<dbReference type="Pfam" id="PF00999">
    <property type="entry name" value="Na_H_Exchanger"/>
    <property type="match status" value="1"/>
</dbReference>
<dbReference type="AlphaFoldDB" id="A0A1I8A0N8"/>
<sequence>MERYGFLDNVFNLLNNRQTNLIVTGVIAIVSIYITLTSLFDKNLIHPLTIDNETISMEETTIATLQEQTIWIAAQGYMYSVMSLFILWLFAMIAGKILGLLRLPPLLGMLLVGIAFRNFAFLDGLLSINPFWIMVLQKIAFGLILVRCGIGLDPVALRKSFCLIGTLGILSTTAEMIAILLAAYFLFEVNIKIAILFGFILAATSPAVTVPTMIEIQNKRLGVEKGVPTVVLASASIDNLYSITAFSVAAAVIFTRADDISYTLARTPIEIAVGALLGILAGLLLRHFPCFDMRHVHFYRSALLSLVSLAFLFGTLAIHCDIAGPIAIFFLSIVAAIRWKIDNGKASQPEEKFFKLAWELVFLPFLFALIGLEFVFAELSWSIILVGLAIMCIGIALSWSIILVGLAIMCIGIAVRIIATFIMVSCTNLNIKEQLFVSLSYIPKATVQAALAPLMIQYGAHVLEFETDAKLVVSTCVVSILLTATIGQLIIQLLAPCLLRSSQVKPVPVLNFDTSYIASNNDNRLHLRIGPLTPNGDGVQAEPIPEPLTYKEMNEASYEQERESRLEQLRTTLQKRTYLYEQHDKRF</sequence>
<dbReference type="InterPro" id="IPR006153">
    <property type="entry name" value="Cation/H_exchanger_TM"/>
</dbReference>
<dbReference type="InterPro" id="IPR051843">
    <property type="entry name" value="CPA1_transporter"/>
</dbReference>
<keyword evidence="8" id="KW-1185">Reference proteome</keyword>
<protein>
    <submittedName>
        <fullName evidence="9">Na_H_Exchanger domain-containing protein</fullName>
    </submittedName>
</protein>
<comment type="subcellular location">
    <subcellularLocation>
        <location evidence="1">Membrane</location>
        <topology evidence="1">Multi-pass membrane protein</topology>
    </subcellularLocation>
</comment>
<feature type="domain" description="Cation/H+ exchanger transmembrane" evidence="7">
    <location>
        <begin position="91"/>
        <end position="485"/>
    </location>
</feature>
<dbReference type="GO" id="GO:1902600">
    <property type="term" value="P:proton transmembrane transport"/>
    <property type="evidence" value="ECO:0007669"/>
    <property type="project" value="InterPro"/>
</dbReference>
<feature type="transmembrane region" description="Helical" evidence="6">
    <location>
        <begin position="193"/>
        <end position="214"/>
    </location>
</feature>
<dbReference type="PANTHER" id="PTHR31102:SF1">
    <property type="entry name" value="CATION_H+ EXCHANGER DOMAIN-CONTAINING PROTEIN"/>
    <property type="match status" value="1"/>
</dbReference>
<evidence type="ECO:0000256" key="3">
    <source>
        <dbReference type="ARBA" id="ARBA00022692"/>
    </source>
</evidence>
<keyword evidence="4 6" id="KW-1133">Transmembrane helix</keyword>
<feature type="transmembrane region" description="Helical" evidence="6">
    <location>
        <begin position="76"/>
        <end position="94"/>
    </location>
</feature>
<feature type="transmembrane region" description="Helical" evidence="6">
    <location>
        <begin position="226"/>
        <end position="255"/>
    </location>
</feature>
<feature type="transmembrane region" description="Helical" evidence="6">
    <location>
        <begin position="162"/>
        <end position="187"/>
    </location>
</feature>
<evidence type="ECO:0000313" key="9">
    <source>
        <dbReference type="WBParaSite" id="L893_g31797.t3"/>
    </source>
</evidence>
<evidence type="ECO:0000256" key="2">
    <source>
        <dbReference type="ARBA" id="ARBA00007367"/>
    </source>
</evidence>
<dbReference type="InterPro" id="IPR038770">
    <property type="entry name" value="Na+/solute_symporter_sf"/>
</dbReference>